<dbReference type="PANTHER" id="PTHR31681:SF12">
    <property type="entry name" value="C2H2-LIKE ZINC FINGER PROTEIN"/>
    <property type="match status" value="1"/>
</dbReference>
<keyword evidence="5" id="KW-1185">Reference proteome</keyword>
<feature type="compositionally biased region" description="Basic residues" evidence="2">
    <location>
        <begin position="29"/>
        <end position="42"/>
    </location>
</feature>
<feature type="compositionally biased region" description="Low complexity" evidence="2">
    <location>
        <begin position="191"/>
        <end position="209"/>
    </location>
</feature>
<evidence type="ECO:0000313" key="5">
    <source>
        <dbReference type="Proteomes" id="UP000298652"/>
    </source>
</evidence>
<gene>
    <name evidence="4" type="ORF">SEVIR_7G043200v2</name>
</gene>
<evidence type="ECO:0000256" key="2">
    <source>
        <dbReference type="SAM" id="MobiDB-lite"/>
    </source>
</evidence>
<keyword evidence="1" id="KW-0479">Metal-binding</keyword>
<dbReference type="SUPFAM" id="SSF56399">
    <property type="entry name" value="ADP-ribosylation"/>
    <property type="match status" value="1"/>
</dbReference>
<keyword evidence="1" id="KW-0862">Zinc</keyword>
<protein>
    <recommendedName>
        <fullName evidence="3">C2H2-type domain-containing protein</fullName>
    </recommendedName>
</protein>
<feature type="compositionally biased region" description="Low complexity" evidence="2">
    <location>
        <begin position="100"/>
        <end position="112"/>
    </location>
</feature>
<feature type="compositionally biased region" description="Low complexity" evidence="2">
    <location>
        <begin position="1"/>
        <end position="19"/>
    </location>
</feature>
<dbReference type="InterPro" id="IPR013087">
    <property type="entry name" value="Znf_C2H2_type"/>
</dbReference>
<accession>A0A4U6TPR8</accession>
<feature type="domain" description="C2H2-type" evidence="3">
    <location>
        <begin position="237"/>
        <end position="265"/>
    </location>
</feature>
<dbReference type="EMBL" id="CM016558">
    <property type="protein sequence ID" value="TKW02993.1"/>
    <property type="molecule type" value="Genomic_DNA"/>
</dbReference>
<sequence>MALASLLLPSSSASTASKAAGDRADSRRHDHHHHGSKRKKKPPPPSPQPSLSSAPRTPPGARSQRGMAVSASSSKKSPKVAAAAAAKNRPQYQQHRVQSTKKATATAASSSSSSWEQVKSLLSCRSATAAARVHDPAAPSALARLRGSGAGACGASLCAMRDVVDAASSAAASASADRDTAPLNRRRAHRAGSSSSSSAAAGGGSHSSLRGLSGCYECRAINVEPMSRRYPRPRELCACPQCGEVFTKADSLEHHQAIRHAVSELGPEDSGRNIVEIIFKSSWQKRDRPICHIDRILKVHNAPRTVARFEAYRDAVRSRCRATAARAAADGNELLRFHSAPLACALGLSGATSLCAGAAADPSSIRSSNAAAVDTASSSSSPAAAPPATAAAAACCGVCTAIRHGFAPWVGAHQLGVRTTASSGRAHDCGGSASVQAAANANNGGCRAMLVCRVIAGRVRRDGDATSAAGEEGPFDSVAGEDAASSSVYGNLEELFVANPRAILPCFVVIYRVLE</sequence>
<name>A0A4U6TPR8_SETVI</name>
<evidence type="ECO:0000313" key="4">
    <source>
        <dbReference type="EMBL" id="TKW02993.1"/>
    </source>
</evidence>
<evidence type="ECO:0000256" key="1">
    <source>
        <dbReference type="PROSITE-ProRule" id="PRU00042"/>
    </source>
</evidence>
<dbReference type="PROSITE" id="PS50157">
    <property type="entry name" value="ZINC_FINGER_C2H2_2"/>
    <property type="match status" value="1"/>
</dbReference>
<dbReference type="PANTHER" id="PTHR31681">
    <property type="entry name" value="C2H2-LIKE ZINC FINGER PROTEIN"/>
    <property type="match status" value="1"/>
</dbReference>
<dbReference type="OMA" id="NNGGCRA"/>
<feature type="region of interest" description="Disordered" evidence="2">
    <location>
        <begin position="172"/>
        <end position="209"/>
    </location>
</feature>
<feature type="compositionally biased region" description="Low complexity" evidence="2">
    <location>
        <begin position="68"/>
        <end position="87"/>
    </location>
</feature>
<dbReference type="Proteomes" id="UP000298652">
    <property type="component" value="Chromosome 7"/>
</dbReference>
<keyword evidence="1" id="KW-0863">Zinc-finger</keyword>
<dbReference type="AlphaFoldDB" id="A0A4U6TPR8"/>
<proteinExistence type="predicted"/>
<dbReference type="PROSITE" id="PS00028">
    <property type="entry name" value="ZINC_FINGER_C2H2_1"/>
    <property type="match status" value="1"/>
</dbReference>
<feature type="region of interest" description="Disordered" evidence="2">
    <location>
        <begin position="1"/>
        <end position="112"/>
    </location>
</feature>
<dbReference type="GO" id="GO:0008270">
    <property type="term" value="F:zinc ion binding"/>
    <property type="evidence" value="ECO:0007669"/>
    <property type="project" value="UniProtKB-KW"/>
</dbReference>
<dbReference type="Gramene" id="TKW02993">
    <property type="protein sequence ID" value="TKW02993"/>
    <property type="gene ID" value="SEVIR_7G043200v2"/>
</dbReference>
<reference evidence="4" key="1">
    <citation type="submission" date="2019-03" db="EMBL/GenBank/DDBJ databases">
        <title>WGS assembly of Setaria viridis.</title>
        <authorList>
            <person name="Huang P."/>
            <person name="Jenkins J."/>
            <person name="Grimwood J."/>
            <person name="Barry K."/>
            <person name="Healey A."/>
            <person name="Mamidi S."/>
            <person name="Sreedasyam A."/>
            <person name="Shu S."/>
            <person name="Feldman M."/>
            <person name="Wu J."/>
            <person name="Yu Y."/>
            <person name="Chen C."/>
            <person name="Johnson J."/>
            <person name="Rokhsar D."/>
            <person name="Baxter I."/>
            <person name="Schmutz J."/>
            <person name="Brutnell T."/>
            <person name="Kellogg E."/>
        </authorList>
    </citation>
    <scope>NUCLEOTIDE SEQUENCE [LARGE SCALE GENOMIC DNA]</scope>
</reference>
<dbReference type="Gene3D" id="3.90.228.10">
    <property type="match status" value="1"/>
</dbReference>
<organism evidence="4 5">
    <name type="scientific">Setaria viridis</name>
    <name type="common">Green bristlegrass</name>
    <name type="synonym">Setaria italica subsp. viridis</name>
    <dbReference type="NCBI Taxonomy" id="4556"/>
    <lineage>
        <taxon>Eukaryota</taxon>
        <taxon>Viridiplantae</taxon>
        <taxon>Streptophyta</taxon>
        <taxon>Embryophyta</taxon>
        <taxon>Tracheophyta</taxon>
        <taxon>Spermatophyta</taxon>
        <taxon>Magnoliopsida</taxon>
        <taxon>Liliopsida</taxon>
        <taxon>Poales</taxon>
        <taxon>Poaceae</taxon>
        <taxon>PACMAD clade</taxon>
        <taxon>Panicoideae</taxon>
        <taxon>Panicodae</taxon>
        <taxon>Paniceae</taxon>
        <taxon>Cenchrinae</taxon>
        <taxon>Setaria</taxon>
    </lineage>
</organism>
<evidence type="ECO:0000259" key="3">
    <source>
        <dbReference type="PROSITE" id="PS50157"/>
    </source>
</evidence>